<reference evidence="3" key="2">
    <citation type="journal article" date="2020" name="Microorganisms">
        <title>Osmotic Adaptation and Compatible Solute Biosynthesis of Phototrophic Bacteria as Revealed from Genome Analyses.</title>
        <authorList>
            <person name="Imhoff J.F."/>
            <person name="Rahn T."/>
            <person name="Kunzel S."/>
            <person name="Keller A."/>
            <person name="Neulinger S.C."/>
        </authorList>
    </citation>
    <scope>NUCLEOTIDE SEQUENCE</scope>
    <source>
        <strain evidence="3">DSM 4395</strain>
    </source>
</reference>
<dbReference type="SUPFAM" id="SSF53335">
    <property type="entry name" value="S-adenosyl-L-methionine-dependent methyltransferases"/>
    <property type="match status" value="1"/>
</dbReference>
<evidence type="ECO:0000256" key="1">
    <source>
        <dbReference type="NCBIfam" id="TIGR02021"/>
    </source>
</evidence>
<dbReference type="NCBIfam" id="TIGR02021">
    <property type="entry name" value="BchM-ChlM"/>
    <property type="match status" value="1"/>
</dbReference>
<proteinExistence type="predicted"/>
<keyword evidence="3" id="KW-0808">Transferase</keyword>
<keyword evidence="3" id="KW-0489">Methyltransferase</keyword>
<gene>
    <name evidence="3" type="ORF">CCR82_15315</name>
</gene>
<dbReference type="PROSITE" id="PS51556">
    <property type="entry name" value="SAM_MT_MG_PIX"/>
    <property type="match status" value="1"/>
</dbReference>
<dbReference type="Proteomes" id="UP001296967">
    <property type="component" value="Unassembled WGS sequence"/>
</dbReference>
<dbReference type="InterPro" id="IPR010251">
    <property type="entry name" value="Mg_prot_MeTrfase"/>
</dbReference>
<reference evidence="3" key="1">
    <citation type="submission" date="2017-05" db="EMBL/GenBank/DDBJ databases">
        <authorList>
            <person name="Imhoff J.F."/>
            <person name="Rahn T."/>
            <person name="Kuenzel S."/>
            <person name="Neulinger S.C."/>
        </authorList>
    </citation>
    <scope>NUCLEOTIDE SEQUENCE</scope>
    <source>
        <strain evidence="3">DSM 4395</strain>
    </source>
</reference>
<name>A0AAJ0XGA0_HALSE</name>
<dbReference type="GO" id="GO:0032259">
    <property type="term" value="P:methylation"/>
    <property type="evidence" value="ECO:0007669"/>
    <property type="project" value="UniProtKB-KW"/>
</dbReference>
<dbReference type="PANTHER" id="PTHR43464">
    <property type="entry name" value="METHYLTRANSFERASE"/>
    <property type="match status" value="1"/>
</dbReference>
<dbReference type="EMBL" id="NHSF01000070">
    <property type="protein sequence ID" value="MBK5931859.1"/>
    <property type="molecule type" value="Genomic_DNA"/>
</dbReference>
<dbReference type="RefSeq" id="WP_201246690.1">
    <property type="nucleotide sequence ID" value="NZ_NHSF01000070.1"/>
</dbReference>
<evidence type="ECO:0000313" key="4">
    <source>
        <dbReference type="Proteomes" id="UP001296967"/>
    </source>
</evidence>
<comment type="caution">
    <text evidence="3">The sequence shown here is derived from an EMBL/GenBank/DDBJ whole genome shotgun (WGS) entry which is preliminary data.</text>
</comment>
<accession>A0AAJ0XGA0</accession>
<evidence type="ECO:0000259" key="2">
    <source>
        <dbReference type="Pfam" id="PF07109"/>
    </source>
</evidence>
<protein>
    <recommendedName>
        <fullName evidence="1">Magnesium protoporphyrin IX methyltransferase</fullName>
        <ecNumber evidence="1">2.1.1.11</ecNumber>
    </recommendedName>
</protein>
<dbReference type="Pfam" id="PF07109">
    <property type="entry name" value="Mg-por_mtran_C"/>
    <property type="match status" value="1"/>
</dbReference>
<keyword evidence="4" id="KW-1185">Reference proteome</keyword>
<dbReference type="EC" id="2.1.1.11" evidence="1"/>
<dbReference type="Pfam" id="PF03602">
    <property type="entry name" value="Cons_hypoth95"/>
    <property type="match status" value="1"/>
</dbReference>
<feature type="domain" description="Magnesium-protoporphyrin IX methyltransferase C-terminal" evidence="2">
    <location>
        <begin position="131"/>
        <end position="231"/>
    </location>
</feature>
<dbReference type="AlphaFoldDB" id="A0AAJ0XGA0"/>
<sequence length="237" mass="26278">MPNPSYQERRDQVESYFDRTAVDAWKRLTSDAPVSGIRATVRAGRDRMRATLLEWLPADLSGKRLLDAGCGTGLLSVEAARRGADVHAVDLSPTLIEHAREHLPSDLPGRIEFAVGDMLAPEQGDFDHIVSMDSIIHYEPNDALDVIAGFAERARDSVLFTFAPRTPALALMHAVGQLFPRSDRSPAIIPIAEKAMRVRIEGASRFDGWEIGRCKRIAQGFYTSQALELRRRGKEVS</sequence>
<dbReference type="CDD" id="cd02440">
    <property type="entry name" value="AdoMet_MTases"/>
    <property type="match status" value="1"/>
</dbReference>
<dbReference type="InterPro" id="IPR029063">
    <property type="entry name" value="SAM-dependent_MTases_sf"/>
</dbReference>
<dbReference type="GO" id="GO:0046406">
    <property type="term" value="F:magnesium protoporphyrin IX methyltransferase activity"/>
    <property type="evidence" value="ECO:0007669"/>
    <property type="project" value="UniProtKB-UniRule"/>
</dbReference>
<dbReference type="PANTHER" id="PTHR43464:SF92">
    <property type="entry name" value="SLR1071 PROTEIN"/>
    <property type="match status" value="1"/>
</dbReference>
<dbReference type="InterPro" id="IPR010940">
    <property type="entry name" value="Mg_prot_MeTrfase_C"/>
</dbReference>
<dbReference type="Gene3D" id="3.40.50.150">
    <property type="entry name" value="Vaccinia Virus protein VP39"/>
    <property type="match status" value="1"/>
</dbReference>
<dbReference type="GO" id="GO:0015995">
    <property type="term" value="P:chlorophyll biosynthetic process"/>
    <property type="evidence" value="ECO:0007669"/>
    <property type="project" value="UniProtKB-UniRule"/>
</dbReference>
<organism evidence="3 4">
    <name type="scientific">Halochromatium salexigens</name>
    <name type="common">Chromatium salexigens</name>
    <dbReference type="NCBI Taxonomy" id="49447"/>
    <lineage>
        <taxon>Bacteria</taxon>
        <taxon>Pseudomonadati</taxon>
        <taxon>Pseudomonadota</taxon>
        <taxon>Gammaproteobacteria</taxon>
        <taxon>Chromatiales</taxon>
        <taxon>Chromatiaceae</taxon>
        <taxon>Halochromatium</taxon>
    </lineage>
</organism>
<evidence type="ECO:0000313" key="3">
    <source>
        <dbReference type="EMBL" id="MBK5931859.1"/>
    </source>
</evidence>